<gene>
    <name evidence="5" type="ORF">C2E21_4397</name>
</gene>
<comment type="similarity">
    <text evidence="1">Belongs to the aldose epimerase family.</text>
</comment>
<evidence type="ECO:0000256" key="2">
    <source>
        <dbReference type="ARBA" id="ARBA00023235"/>
    </source>
</evidence>
<dbReference type="CDD" id="cd09019">
    <property type="entry name" value="galactose_mutarotase_like"/>
    <property type="match status" value="1"/>
</dbReference>
<dbReference type="Gene3D" id="2.70.98.10">
    <property type="match status" value="1"/>
</dbReference>
<proteinExistence type="inferred from homology"/>
<accession>A0A2P6TT56</accession>
<organism evidence="5 6">
    <name type="scientific">Chlorella sorokiniana</name>
    <name type="common">Freshwater green alga</name>
    <dbReference type="NCBI Taxonomy" id="3076"/>
    <lineage>
        <taxon>Eukaryota</taxon>
        <taxon>Viridiplantae</taxon>
        <taxon>Chlorophyta</taxon>
        <taxon>core chlorophytes</taxon>
        <taxon>Trebouxiophyceae</taxon>
        <taxon>Chlorellales</taxon>
        <taxon>Chlorellaceae</taxon>
        <taxon>Chlorella clade</taxon>
        <taxon>Chlorella</taxon>
    </lineage>
</organism>
<dbReference type="PANTHER" id="PTHR10091:SF0">
    <property type="entry name" value="GALACTOSE MUTAROTASE"/>
    <property type="match status" value="1"/>
</dbReference>
<dbReference type="STRING" id="3076.A0A2P6TT56"/>
<dbReference type="InterPro" id="IPR008183">
    <property type="entry name" value="Aldose_1/G6P_1-epimerase"/>
</dbReference>
<evidence type="ECO:0000313" key="6">
    <source>
        <dbReference type="Proteomes" id="UP000239899"/>
    </source>
</evidence>
<dbReference type="SUPFAM" id="SSF74650">
    <property type="entry name" value="Galactose mutarotase-like"/>
    <property type="match status" value="1"/>
</dbReference>
<keyword evidence="2" id="KW-0413">Isomerase</keyword>
<feature type="signal peptide" evidence="4">
    <location>
        <begin position="1"/>
        <end position="20"/>
    </location>
</feature>
<keyword evidence="3" id="KW-0119">Carbohydrate metabolism</keyword>
<protein>
    <submittedName>
        <fullName evidence="5">Galactose mutarotase</fullName>
    </submittedName>
</protein>
<name>A0A2P6TT56_CHLSO</name>
<dbReference type="InterPro" id="IPR047215">
    <property type="entry name" value="Galactose_mutarotase-like"/>
</dbReference>
<dbReference type="InterPro" id="IPR011013">
    <property type="entry name" value="Gal_mutarotase_sf_dom"/>
</dbReference>
<evidence type="ECO:0000256" key="3">
    <source>
        <dbReference type="ARBA" id="ARBA00023277"/>
    </source>
</evidence>
<dbReference type="Proteomes" id="UP000239899">
    <property type="component" value="Unassembled WGS sequence"/>
</dbReference>
<dbReference type="PANTHER" id="PTHR10091">
    <property type="entry name" value="ALDOSE-1-EPIMERASE"/>
    <property type="match status" value="1"/>
</dbReference>
<dbReference type="GO" id="GO:0006006">
    <property type="term" value="P:glucose metabolic process"/>
    <property type="evidence" value="ECO:0007669"/>
    <property type="project" value="TreeGrafter"/>
</dbReference>
<dbReference type="GO" id="GO:0033499">
    <property type="term" value="P:galactose catabolic process via UDP-galactose, Leloir pathway"/>
    <property type="evidence" value="ECO:0007669"/>
    <property type="project" value="TreeGrafter"/>
</dbReference>
<sequence>MARFLLAAACILAWLSAARAADIVLRNANGMEVAIIPTGACVRRLLLPAADGPPVDVMMGFEEQDADKYRNGTSVSGCIVGRVGGRISATNFTLDGVTYPLDAGKGGYVMHGGGTPYTRREWQVVDTSPQSAVLALDSPAGDQGFPGNLSVQVTYTLTDDNALSIDIRATTDEPTPVNIFSHPYFNLAGVASNDSSILDHIFTVNASHYVATDDSGAATGAFDPVVGGPLDFTEPHTIGERINETDGGYSVSYLLFGTDPDAADEIAGFQAAAEPQLAATLLDPASGRGLDILTTAPALVFFTGNFKPKDEFKYGVRPTNKHAAVALETTMFSEGVVQPGFPDLILQPGEEYQNQVVWRFFQQAPSAAGGVERATSGAARRSLLWHTARCSAEPWTCKLMPKLNIAQPHQHADALLAKVYTERLLQHITSSRIPAVHVDAALAQLGALSAFRQGAARPIVLADVWAARQQAAASCAAAIIPAAGVSTDAEDVAPKLPAASPYIPPARRQGATAAVLAGCALAYPPICPTPTTPAQPAQPAAYVPPQRRTAEQQAAAAEAGRPGVVSRASLPARSPSRLSRRRCLFIALPCCTPASAAAADSSPSSPALLRQACLL</sequence>
<keyword evidence="4" id="KW-0732">Signal</keyword>
<dbReference type="EMBL" id="LHPG02000007">
    <property type="protein sequence ID" value="PRW57248.1"/>
    <property type="molecule type" value="Genomic_DNA"/>
</dbReference>
<dbReference type="Pfam" id="PF01263">
    <property type="entry name" value="Aldose_epim"/>
    <property type="match status" value="1"/>
</dbReference>
<comment type="caution">
    <text evidence="5">The sequence shown here is derived from an EMBL/GenBank/DDBJ whole genome shotgun (WGS) entry which is preliminary data.</text>
</comment>
<keyword evidence="6" id="KW-1185">Reference proteome</keyword>
<dbReference type="AlphaFoldDB" id="A0A2P6TT56"/>
<evidence type="ECO:0000313" key="5">
    <source>
        <dbReference type="EMBL" id="PRW57248.1"/>
    </source>
</evidence>
<dbReference type="OrthoDB" id="274691at2759"/>
<feature type="chain" id="PRO_5015200414" evidence="4">
    <location>
        <begin position="21"/>
        <end position="615"/>
    </location>
</feature>
<evidence type="ECO:0000256" key="1">
    <source>
        <dbReference type="ARBA" id="ARBA00006206"/>
    </source>
</evidence>
<dbReference type="InterPro" id="IPR014718">
    <property type="entry name" value="GH-type_carb-bd"/>
</dbReference>
<dbReference type="GO" id="GO:0004034">
    <property type="term" value="F:aldose 1-epimerase activity"/>
    <property type="evidence" value="ECO:0007669"/>
    <property type="project" value="TreeGrafter"/>
</dbReference>
<dbReference type="GO" id="GO:0030246">
    <property type="term" value="F:carbohydrate binding"/>
    <property type="evidence" value="ECO:0007669"/>
    <property type="project" value="InterPro"/>
</dbReference>
<reference evidence="5 6" key="1">
    <citation type="journal article" date="2018" name="Plant J.">
        <title>Genome sequences of Chlorella sorokiniana UTEX 1602 and Micractinium conductrix SAG 241.80: implications to maltose excretion by a green alga.</title>
        <authorList>
            <person name="Arriola M.B."/>
            <person name="Velmurugan N."/>
            <person name="Zhang Y."/>
            <person name="Plunkett M.H."/>
            <person name="Hondzo H."/>
            <person name="Barney B.M."/>
        </authorList>
    </citation>
    <scope>NUCLEOTIDE SEQUENCE [LARGE SCALE GENOMIC DNA]</scope>
    <source>
        <strain evidence="6">UTEX 1602</strain>
    </source>
</reference>
<evidence type="ECO:0000256" key="4">
    <source>
        <dbReference type="SAM" id="SignalP"/>
    </source>
</evidence>